<feature type="region of interest" description="Disordered" evidence="1">
    <location>
        <begin position="50"/>
        <end position="117"/>
    </location>
</feature>
<sequence length="117" mass="13314">MWRRGKRRRGHCGPVIFPLRPSPRLGSLAVLVAKSTPKLGVAYRLSWSEGRAGRRARVVVAGDEEVEEEEEEEEEEEKEEEERGNEEGGCNQSEPRTDVLGKVKRRDGRCKTKIAQR</sequence>
<proteinExistence type="predicted"/>
<evidence type="ECO:0000313" key="2">
    <source>
        <dbReference type="EMBL" id="MPC36589.1"/>
    </source>
</evidence>
<organism evidence="2 3">
    <name type="scientific">Portunus trituberculatus</name>
    <name type="common">Swimming crab</name>
    <name type="synonym">Neptunus trituberculatus</name>
    <dbReference type="NCBI Taxonomy" id="210409"/>
    <lineage>
        <taxon>Eukaryota</taxon>
        <taxon>Metazoa</taxon>
        <taxon>Ecdysozoa</taxon>
        <taxon>Arthropoda</taxon>
        <taxon>Crustacea</taxon>
        <taxon>Multicrustacea</taxon>
        <taxon>Malacostraca</taxon>
        <taxon>Eumalacostraca</taxon>
        <taxon>Eucarida</taxon>
        <taxon>Decapoda</taxon>
        <taxon>Pleocyemata</taxon>
        <taxon>Brachyura</taxon>
        <taxon>Eubrachyura</taxon>
        <taxon>Portunoidea</taxon>
        <taxon>Portunidae</taxon>
        <taxon>Portuninae</taxon>
        <taxon>Portunus</taxon>
    </lineage>
</organism>
<evidence type="ECO:0000313" key="3">
    <source>
        <dbReference type="Proteomes" id="UP000324222"/>
    </source>
</evidence>
<feature type="compositionally biased region" description="Basic residues" evidence="1">
    <location>
        <begin position="102"/>
        <end position="117"/>
    </location>
</feature>
<dbReference type="Proteomes" id="UP000324222">
    <property type="component" value="Unassembled WGS sequence"/>
</dbReference>
<keyword evidence="3" id="KW-1185">Reference proteome</keyword>
<reference evidence="2 3" key="1">
    <citation type="submission" date="2019-05" db="EMBL/GenBank/DDBJ databases">
        <title>Another draft genome of Portunus trituberculatus and its Hox gene families provides insights of decapod evolution.</title>
        <authorList>
            <person name="Jeong J.-H."/>
            <person name="Song I."/>
            <person name="Kim S."/>
            <person name="Choi T."/>
            <person name="Kim D."/>
            <person name="Ryu S."/>
            <person name="Kim W."/>
        </authorList>
    </citation>
    <scope>NUCLEOTIDE SEQUENCE [LARGE SCALE GENOMIC DNA]</scope>
    <source>
        <tissue evidence="2">Muscle</tissue>
    </source>
</reference>
<feature type="compositionally biased region" description="Acidic residues" evidence="1">
    <location>
        <begin position="62"/>
        <end position="84"/>
    </location>
</feature>
<name>A0A5B7EU52_PORTR</name>
<dbReference type="AlphaFoldDB" id="A0A5B7EU52"/>
<dbReference type="EMBL" id="VSRR010003553">
    <property type="protein sequence ID" value="MPC36589.1"/>
    <property type="molecule type" value="Genomic_DNA"/>
</dbReference>
<evidence type="ECO:0000256" key="1">
    <source>
        <dbReference type="SAM" id="MobiDB-lite"/>
    </source>
</evidence>
<gene>
    <name evidence="2" type="ORF">E2C01_030052</name>
</gene>
<protein>
    <submittedName>
        <fullName evidence="2">Uncharacterized protein</fullName>
    </submittedName>
</protein>
<accession>A0A5B7EU52</accession>
<comment type="caution">
    <text evidence="2">The sequence shown here is derived from an EMBL/GenBank/DDBJ whole genome shotgun (WGS) entry which is preliminary data.</text>
</comment>